<accession>A0ABQ4XUU4</accession>
<dbReference type="CDD" id="cd00167">
    <property type="entry name" value="SANT"/>
    <property type="match status" value="1"/>
</dbReference>
<reference evidence="1" key="1">
    <citation type="journal article" date="2022" name="Int. J. Mol. Sci.">
        <title>Draft Genome of Tanacetum Coccineum: Genomic Comparison of Closely Related Tanacetum-Family Plants.</title>
        <authorList>
            <person name="Yamashiro T."/>
            <person name="Shiraishi A."/>
            <person name="Nakayama K."/>
            <person name="Satake H."/>
        </authorList>
    </citation>
    <scope>NUCLEOTIDE SEQUENCE</scope>
</reference>
<gene>
    <name evidence="1" type="ORF">Tco_0702036</name>
</gene>
<evidence type="ECO:0000313" key="2">
    <source>
        <dbReference type="Proteomes" id="UP001151760"/>
    </source>
</evidence>
<organism evidence="1 2">
    <name type="scientific">Tanacetum coccineum</name>
    <dbReference type="NCBI Taxonomy" id="301880"/>
    <lineage>
        <taxon>Eukaryota</taxon>
        <taxon>Viridiplantae</taxon>
        <taxon>Streptophyta</taxon>
        <taxon>Embryophyta</taxon>
        <taxon>Tracheophyta</taxon>
        <taxon>Spermatophyta</taxon>
        <taxon>Magnoliopsida</taxon>
        <taxon>eudicotyledons</taxon>
        <taxon>Gunneridae</taxon>
        <taxon>Pentapetalae</taxon>
        <taxon>asterids</taxon>
        <taxon>campanulids</taxon>
        <taxon>Asterales</taxon>
        <taxon>Asteraceae</taxon>
        <taxon>Asteroideae</taxon>
        <taxon>Anthemideae</taxon>
        <taxon>Anthemidinae</taxon>
        <taxon>Tanacetum</taxon>
    </lineage>
</organism>
<dbReference type="Proteomes" id="UP001151760">
    <property type="component" value="Unassembled WGS sequence"/>
</dbReference>
<comment type="caution">
    <text evidence="1">The sequence shown here is derived from an EMBL/GenBank/DDBJ whole genome shotgun (WGS) entry which is preliminary data.</text>
</comment>
<sequence length="237" mass="26437">MAISNPNGTVGVTNGDKINPKISAAGLSEHAMKHYVPFPAHWSREEKSLLENLIVQYASDKPVLRYAKIAGKLQDKTVRDVALRCRWMSKKEIGKRRKDDSRRHRDKRDRAMDLLAKPSAHTTNQGNGLPYAQSAISIDSDDGISYKDIGGLAGQLLEENAQALEQISANFSSFKVHENISLISQTRNNIVSILNDLNDAPEIMKQMPPLPVKLNDELADSILLQSSMPMKFESFRI</sequence>
<dbReference type="EMBL" id="BQNB010009845">
    <property type="protein sequence ID" value="GJS69195.1"/>
    <property type="molecule type" value="Genomic_DNA"/>
</dbReference>
<dbReference type="InterPro" id="IPR009057">
    <property type="entry name" value="Homeodomain-like_sf"/>
</dbReference>
<dbReference type="Pfam" id="PF12579">
    <property type="entry name" value="DUF3755"/>
    <property type="match status" value="1"/>
</dbReference>
<dbReference type="PANTHER" id="PTHR14000">
    <property type="entry name" value="FINGER CCCH DOMAIN PROTEIN, PUTATIVE (DUF3755)-RELATED"/>
    <property type="match status" value="1"/>
</dbReference>
<name>A0ABQ4XUU4_9ASTR</name>
<dbReference type="Gene3D" id="1.10.10.60">
    <property type="entry name" value="Homeodomain-like"/>
    <property type="match status" value="1"/>
</dbReference>
<keyword evidence="2" id="KW-1185">Reference proteome</keyword>
<reference evidence="1" key="2">
    <citation type="submission" date="2022-01" db="EMBL/GenBank/DDBJ databases">
        <authorList>
            <person name="Yamashiro T."/>
            <person name="Shiraishi A."/>
            <person name="Satake H."/>
            <person name="Nakayama K."/>
        </authorList>
    </citation>
    <scope>NUCLEOTIDE SEQUENCE</scope>
</reference>
<dbReference type="InterPro" id="IPR022228">
    <property type="entry name" value="DUF3755"/>
</dbReference>
<dbReference type="PANTHER" id="PTHR14000:SF1">
    <property type="entry name" value="HISTONE H2A DEUBIQUITINASE (DUF3755)"/>
    <property type="match status" value="1"/>
</dbReference>
<dbReference type="SUPFAM" id="SSF46689">
    <property type="entry name" value="Homeodomain-like"/>
    <property type="match status" value="1"/>
</dbReference>
<protein>
    <submittedName>
        <fullName evidence="1">ZZ-type zinc finger-containing protein</fullName>
    </submittedName>
</protein>
<proteinExistence type="predicted"/>
<evidence type="ECO:0000313" key="1">
    <source>
        <dbReference type="EMBL" id="GJS69195.1"/>
    </source>
</evidence>
<dbReference type="InterPro" id="IPR001005">
    <property type="entry name" value="SANT/Myb"/>
</dbReference>